<comment type="catalytic activity">
    <reaction evidence="12 14 15">
        <text>NAD(+) + (deoxyribonucleotide)n-3'-hydroxyl + 5'-phospho-(deoxyribonucleotide)m = (deoxyribonucleotide)n+m + AMP + beta-nicotinamide D-nucleotide.</text>
        <dbReference type="EC" id="6.5.1.2"/>
    </reaction>
</comment>
<dbReference type="InterPro" id="IPR018239">
    <property type="entry name" value="DNA_ligase_AS"/>
</dbReference>
<dbReference type="GO" id="GO:0005829">
    <property type="term" value="C:cytosol"/>
    <property type="evidence" value="ECO:0007669"/>
    <property type="project" value="TreeGrafter"/>
</dbReference>
<evidence type="ECO:0000256" key="9">
    <source>
        <dbReference type="ARBA" id="ARBA00022842"/>
    </source>
</evidence>
<dbReference type="GO" id="GO:0046872">
    <property type="term" value="F:metal ion binding"/>
    <property type="evidence" value="ECO:0007669"/>
    <property type="project" value="UniProtKB-KW"/>
</dbReference>
<comment type="function">
    <text evidence="1 14">DNA ligase that catalyzes the formation of phosphodiester linkages between 5'-phosphoryl and 3'-hydroxyl groups in double-stranded DNA using NAD as a coenzyme and as the energy source for the reaction. It is essential for DNA replication and repair of damaged DNA.</text>
</comment>
<dbReference type="PROSITE" id="PS01055">
    <property type="entry name" value="DNA_LIGASE_N1"/>
    <property type="match status" value="1"/>
</dbReference>
<dbReference type="GO" id="GO:0003911">
    <property type="term" value="F:DNA ligase (NAD+) activity"/>
    <property type="evidence" value="ECO:0007669"/>
    <property type="project" value="UniProtKB-UniRule"/>
</dbReference>
<dbReference type="InterPro" id="IPR012340">
    <property type="entry name" value="NA-bd_OB-fold"/>
</dbReference>
<feature type="binding site" evidence="14">
    <location>
        <position position="433"/>
    </location>
    <ligand>
        <name>Zn(2+)</name>
        <dbReference type="ChEBI" id="CHEBI:29105"/>
    </ligand>
</feature>
<comment type="caution">
    <text evidence="18">The sequence shown here is derived from an EMBL/GenBank/DDBJ whole genome shotgun (WGS) entry which is preliminary data.</text>
</comment>
<feature type="binding site" evidence="14">
    <location>
        <position position="412"/>
    </location>
    <ligand>
        <name>Zn(2+)</name>
        <dbReference type="ChEBI" id="CHEBI:29105"/>
    </ligand>
</feature>
<name>A0A0G1WMX4_9BACT</name>
<comment type="caution">
    <text evidence="14">Lacks conserved residue(s) required for the propagation of feature annotation.</text>
</comment>
<feature type="active site" description="N6-AMP-lysine intermediate" evidence="14">
    <location>
        <position position="119"/>
    </location>
</feature>
<dbReference type="SMART" id="SM00278">
    <property type="entry name" value="HhH1"/>
    <property type="match status" value="3"/>
</dbReference>
<sequence length="679" mass="76902">MVMDKKKAQERIEKLRKEINRYRYAYHVLDKNLISDSALDSLKKELFDLEEKFPELISPDSPTQRIGGRPLKAFKKLPHEEPMLSFNDAFSEEDMKDWFGRLENYLGRKIRPEFYCELKLDGLAIELVYENGIFVRGGTRGDGLVGEDVTQNLKTIEAIPLKLEIHPEFGLPERLVVRGEIFLTKREFERINKEQTKLGEKNYANPRNVAAGSIRQLDPRISASRKLDSYEYDIVGDLGQELHEEEHRLLHELGFKINPHNKLVHSLAEVFEFRDYWEKHREKLPYEIDGVVVILNDNGIFEAGGVRGKSPRAAIAYKFAPREATTTVKEIKIQVGRTGVLTPVAVMAPVQVGGITITHATLHNADEIGRLELKIGDTVVVSRAGDVIPQISQVLKHLRTGREKEFRMPSHCPVDGSKVVRDGVAYRCSSKTCAAKHREQLHHFVSRAAFDIRGLGPQIIDRFLDEGLVTDVADIFGLEEGDIAVLERFGEKSAANIVSEIRTKKKITLPRFLYSLGILHVGEETAHLLAQEISNFKFQISKPRDVSKVFQKLSFDDLQEIRDVGPAVAQSIYGWFRDQRNEKLLEELDEIGIRIENQEMKTENQKLKGKTFVLTGALASMSREEAKEKIRGLGGDVSKAVSRKTAYVVAGVDPGSKFSKARELGVKVLTEREFLNILK</sequence>
<dbReference type="SUPFAM" id="SSF50249">
    <property type="entry name" value="Nucleic acid-binding proteins"/>
    <property type="match status" value="1"/>
</dbReference>
<dbReference type="Pfam" id="PF00533">
    <property type="entry name" value="BRCT"/>
    <property type="match status" value="1"/>
</dbReference>
<evidence type="ECO:0000256" key="1">
    <source>
        <dbReference type="ARBA" id="ARBA00004067"/>
    </source>
</evidence>
<evidence type="ECO:0000256" key="14">
    <source>
        <dbReference type="HAMAP-Rule" id="MF_01588"/>
    </source>
</evidence>
<dbReference type="PANTHER" id="PTHR23389">
    <property type="entry name" value="CHROMOSOME TRANSMISSION FIDELITY FACTOR 18"/>
    <property type="match status" value="1"/>
</dbReference>
<dbReference type="EMBL" id="LCPF01000001">
    <property type="protein sequence ID" value="KKU91688.1"/>
    <property type="molecule type" value="Genomic_DNA"/>
</dbReference>
<proteinExistence type="inferred from homology"/>
<comment type="similarity">
    <text evidence="13 14">Belongs to the NAD-dependent DNA ligase family. LigA subfamily.</text>
</comment>
<keyword evidence="11 14" id="KW-0234">DNA repair</keyword>
<dbReference type="Pfam" id="PF03120">
    <property type="entry name" value="OB_DNA_ligase"/>
    <property type="match status" value="1"/>
</dbReference>
<dbReference type="InterPro" id="IPR041663">
    <property type="entry name" value="DisA/LigA_HHH"/>
</dbReference>
<keyword evidence="6 14" id="KW-0479">Metal-binding</keyword>
<dbReference type="InterPro" id="IPR004150">
    <property type="entry name" value="NAD_DNA_ligase_OB"/>
</dbReference>
<dbReference type="EC" id="6.5.1.2" evidence="2 14"/>
<dbReference type="InterPro" id="IPR001357">
    <property type="entry name" value="BRCT_dom"/>
</dbReference>
<dbReference type="PROSITE" id="PS01056">
    <property type="entry name" value="DNA_LIGASE_N2"/>
    <property type="match status" value="1"/>
</dbReference>
<dbReference type="Gene3D" id="1.10.150.20">
    <property type="entry name" value="5' to 3' exonuclease, C-terminal subdomain"/>
    <property type="match status" value="2"/>
</dbReference>
<dbReference type="SMART" id="SM00532">
    <property type="entry name" value="LIGANc"/>
    <property type="match status" value="1"/>
</dbReference>
<dbReference type="InterPro" id="IPR013840">
    <property type="entry name" value="DNAligase_N"/>
</dbReference>
<dbReference type="InterPro" id="IPR010994">
    <property type="entry name" value="RuvA_2-like"/>
</dbReference>
<keyword evidence="16" id="KW-0175">Coiled coil</keyword>
<dbReference type="CDD" id="cd00114">
    <property type="entry name" value="LIGANc"/>
    <property type="match status" value="1"/>
</dbReference>
<feature type="binding site" evidence="14">
    <location>
        <position position="428"/>
    </location>
    <ligand>
        <name>Zn(2+)</name>
        <dbReference type="ChEBI" id="CHEBI:29105"/>
    </ligand>
</feature>
<evidence type="ECO:0000256" key="16">
    <source>
        <dbReference type="SAM" id="Coils"/>
    </source>
</evidence>
<keyword evidence="7 14" id="KW-0227">DNA damage</keyword>
<keyword evidence="4 14" id="KW-0436">Ligase</keyword>
<evidence type="ECO:0000256" key="15">
    <source>
        <dbReference type="RuleBase" id="RU000618"/>
    </source>
</evidence>
<dbReference type="Gene3D" id="6.20.10.30">
    <property type="match status" value="1"/>
</dbReference>
<dbReference type="SUPFAM" id="SSF56091">
    <property type="entry name" value="DNA ligase/mRNA capping enzyme, catalytic domain"/>
    <property type="match status" value="1"/>
</dbReference>
<feature type="binding site" evidence="14">
    <location>
        <position position="117"/>
    </location>
    <ligand>
        <name>NAD(+)</name>
        <dbReference type="ChEBI" id="CHEBI:57540"/>
    </ligand>
</feature>
<gene>
    <name evidence="14" type="primary">ligA</name>
    <name evidence="18" type="ORF">UY23_C0001G0294</name>
</gene>
<keyword evidence="8 14" id="KW-0862">Zinc</keyword>
<dbReference type="PIRSF" id="PIRSF001604">
    <property type="entry name" value="LigA"/>
    <property type="match status" value="1"/>
</dbReference>
<evidence type="ECO:0000256" key="4">
    <source>
        <dbReference type="ARBA" id="ARBA00022598"/>
    </source>
</evidence>
<dbReference type="InterPro" id="IPR036420">
    <property type="entry name" value="BRCT_dom_sf"/>
</dbReference>
<feature type="binding site" evidence="14">
    <location>
        <position position="318"/>
    </location>
    <ligand>
        <name>NAD(+)</name>
        <dbReference type="ChEBI" id="CHEBI:57540"/>
    </ligand>
</feature>
<dbReference type="Gene3D" id="3.40.50.10190">
    <property type="entry name" value="BRCT domain"/>
    <property type="match status" value="1"/>
</dbReference>
<dbReference type="PANTHER" id="PTHR23389:SF9">
    <property type="entry name" value="DNA LIGASE"/>
    <property type="match status" value="1"/>
</dbReference>
<dbReference type="GO" id="GO:0006281">
    <property type="term" value="P:DNA repair"/>
    <property type="evidence" value="ECO:0007669"/>
    <property type="project" value="UniProtKB-KW"/>
</dbReference>
<organism evidence="18 19">
    <name type="scientific">Candidatus Jorgensenbacteria bacterium GW2011_GWA1_48_11</name>
    <dbReference type="NCBI Taxonomy" id="1618660"/>
    <lineage>
        <taxon>Bacteria</taxon>
        <taxon>Candidatus Joergenseniibacteriota</taxon>
    </lineage>
</organism>
<keyword evidence="14" id="KW-0464">Manganese</keyword>
<dbReference type="GO" id="GO:0003677">
    <property type="term" value="F:DNA binding"/>
    <property type="evidence" value="ECO:0007669"/>
    <property type="project" value="InterPro"/>
</dbReference>
<dbReference type="Pfam" id="PF14520">
    <property type="entry name" value="HHH_5"/>
    <property type="match status" value="1"/>
</dbReference>
<dbReference type="PROSITE" id="PS50172">
    <property type="entry name" value="BRCT"/>
    <property type="match status" value="1"/>
</dbReference>
<evidence type="ECO:0000256" key="13">
    <source>
        <dbReference type="ARBA" id="ARBA00060881"/>
    </source>
</evidence>
<dbReference type="Pfam" id="PF01653">
    <property type="entry name" value="DNA_ligase_aden"/>
    <property type="match status" value="1"/>
</dbReference>
<dbReference type="AlphaFoldDB" id="A0A0G1WMX4"/>
<comment type="cofactor">
    <cofactor evidence="14">
        <name>Mg(2+)</name>
        <dbReference type="ChEBI" id="CHEBI:18420"/>
    </cofactor>
    <cofactor evidence="14">
        <name>Mn(2+)</name>
        <dbReference type="ChEBI" id="CHEBI:29035"/>
    </cofactor>
</comment>
<evidence type="ECO:0000256" key="11">
    <source>
        <dbReference type="ARBA" id="ARBA00023204"/>
    </source>
</evidence>
<keyword evidence="10 14" id="KW-0520">NAD</keyword>
<evidence type="ECO:0000256" key="2">
    <source>
        <dbReference type="ARBA" id="ARBA00012722"/>
    </source>
</evidence>
<dbReference type="Pfam" id="PF12826">
    <property type="entry name" value="HHH_2"/>
    <property type="match status" value="1"/>
</dbReference>
<evidence type="ECO:0000259" key="17">
    <source>
        <dbReference type="PROSITE" id="PS50172"/>
    </source>
</evidence>
<dbReference type="HAMAP" id="MF_01588">
    <property type="entry name" value="DNA_ligase_A"/>
    <property type="match status" value="1"/>
</dbReference>
<feature type="binding site" evidence="14">
    <location>
        <position position="180"/>
    </location>
    <ligand>
        <name>NAD(+)</name>
        <dbReference type="ChEBI" id="CHEBI:57540"/>
    </ligand>
</feature>
<dbReference type="SMART" id="SM00292">
    <property type="entry name" value="BRCT"/>
    <property type="match status" value="1"/>
</dbReference>
<evidence type="ECO:0000256" key="5">
    <source>
        <dbReference type="ARBA" id="ARBA00022705"/>
    </source>
</evidence>
<dbReference type="InterPro" id="IPR001679">
    <property type="entry name" value="DNA_ligase"/>
</dbReference>
<dbReference type="Gene3D" id="2.40.50.140">
    <property type="entry name" value="Nucleic acid-binding proteins"/>
    <property type="match status" value="1"/>
</dbReference>
<evidence type="ECO:0000313" key="19">
    <source>
        <dbReference type="Proteomes" id="UP000034956"/>
    </source>
</evidence>
<dbReference type="Gene3D" id="3.30.470.30">
    <property type="entry name" value="DNA ligase/mRNA capping enzyme"/>
    <property type="match status" value="1"/>
</dbReference>
<dbReference type="Proteomes" id="UP000034956">
    <property type="component" value="Unassembled WGS sequence"/>
</dbReference>
<feature type="binding site" evidence="14">
    <location>
        <position position="140"/>
    </location>
    <ligand>
        <name>NAD(+)</name>
        <dbReference type="ChEBI" id="CHEBI:57540"/>
    </ligand>
</feature>
<dbReference type="FunFam" id="2.40.50.140:FF:000012">
    <property type="entry name" value="DNA ligase"/>
    <property type="match status" value="1"/>
</dbReference>
<dbReference type="CDD" id="cd17748">
    <property type="entry name" value="BRCT_DNA_ligase_like"/>
    <property type="match status" value="1"/>
</dbReference>
<keyword evidence="5 14" id="KW-0235">DNA replication</keyword>
<evidence type="ECO:0000256" key="3">
    <source>
        <dbReference type="ARBA" id="ARBA00013308"/>
    </source>
</evidence>
<protein>
    <recommendedName>
        <fullName evidence="3 14">DNA ligase</fullName>
        <ecNumber evidence="2 14">6.5.1.2</ecNumber>
    </recommendedName>
    <alternativeName>
        <fullName evidence="14">Polydeoxyribonucleotide synthase [NAD(+)]</fullName>
    </alternativeName>
</protein>
<dbReference type="Gene3D" id="1.10.287.610">
    <property type="entry name" value="Helix hairpin bin"/>
    <property type="match status" value="1"/>
</dbReference>
<dbReference type="FunFam" id="1.10.150.20:FF:000007">
    <property type="entry name" value="DNA ligase"/>
    <property type="match status" value="1"/>
</dbReference>
<dbReference type="InterPro" id="IPR003583">
    <property type="entry name" value="Hlx-hairpin-Hlx_DNA-bd_motif"/>
</dbReference>
<evidence type="ECO:0000256" key="7">
    <source>
        <dbReference type="ARBA" id="ARBA00022763"/>
    </source>
</evidence>
<evidence type="ECO:0000256" key="10">
    <source>
        <dbReference type="ARBA" id="ARBA00023027"/>
    </source>
</evidence>
<dbReference type="SUPFAM" id="SSF52113">
    <property type="entry name" value="BRCT domain"/>
    <property type="match status" value="1"/>
</dbReference>
<accession>A0A0G1WMX4</accession>
<dbReference type="InterPro" id="IPR033136">
    <property type="entry name" value="DNA_ligase_CS"/>
</dbReference>
<dbReference type="PATRIC" id="fig|1618660.3.peg.300"/>
<feature type="binding site" evidence="14">
    <location>
        <begin position="85"/>
        <end position="86"/>
    </location>
    <ligand>
        <name>NAD(+)</name>
        <dbReference type="ChEBI" id="CHEBI:57540"/>
    </ligand>
</feature>
<evidence type="ECO:0000256" key="12">
    <source>
        <dbReference type="ARBA" id="ARBA00034005"/>
    </source>
</evidence>
<keyword evidence="9 14" id="KW-0460">Magnesium</keyword>
<dbReference type="NCBIfam" id="NF005932">
    <property type="entry name" value="PRK07956.1"/>
    <property type="match status" value="1"/>
</dbReference>
<feature type="domain" description="BRCT" evidence="17">
    <location>
        <begin position="602"/>
        <end position="679"/>
    </location>
</feature>
<reference evidence="18 19" key="1">
    <citation type="journal article" date="2015" name="Nature">
        <title>rRNA introns, odd ribosomes, and small enigmatic genomes across a large radiation of phyla.</title>
        <authorList>
            <person name="Brown C.T."/>
            <person name="Hug L.A."/>
            <person name="Thomas B.C."/>
            <person name="Sharon I."/>
            <person name="Castelle C.J."/>
            <person name="Singh A."/>
            <person name="Wilkins M.J."/>
            <person name="Williams K.H."/>
            <person name="Banfield J.F."/>
        </authorList>
    </citation>
    <scope>NUCLEOTIDE SEQUENCE [LARGE SCALE GENOMIC DNA]</scope>
</reference>
<dbReference type="SUPFAM" id="SSF47781">
    <property type="entry name" value="RuvA domain 2-like"/>
    <property type="match status" value="1"/>
</dbReference>
<dbReference type="InterPro" id="IPR013839">
    <property type="entry name" value="DNAligase_adenylation"/>
</dbReference>
<dbReference type="NCBIfam" id="TIGR00575">
    <property type="entry name" value="dnlj"/>
    <property type="match status" value="1"/>
</dbReference>
<feature type="coiled-coil region" evidence="16">
    <location>
        <begin position="5"/>
        <end position="32"/>
    </location>
</feature>
<evidence type="ECO:0000256" key="6">
    <source>
        <dbReference type="ARBA" id="ARBA00022723"/>
    </source>
</evidence>
<evidence type="ECO:0000313" key="18">
    <source>
        <dbReference type="EMBL" id="KKU91688.1"/>
    </source>
</evidence>
<evidence type="ECO:0000256" key="8">
    <source>
        <dbReference type="ARBA" id="ARBA00022833"/>
    </source>
</evidence>
<dbReference type="GO" id="GO:0006260">
    <property type="term" value="P:DNA replication"/>
    <property type="evidence" value="ECO:0007669"/>
    <property type="project" value="UniProtKB-KW"/>
</dbReference>